<name>A0A0B4RZM1_9FIRM</name>
<dbReference type="Pfam" id="PF00326">
    <property type="entry name" value="Peptidase_S9"/>
    <property type="match status" value="1"/>
</dbReference>
<sequence>MKSIKIDEFKNFKFLGNLHLSKNEKNLFYSVSNMNLEKNSYEHRIYKMDLETKKSFVFTNGAKESSFIELLDGSILFAGDREGKKDESDTTKFYKICTSGGEAVLDFTVPALVNTIKQINDDEFLVLANFNRTKELEKIEKESKKEEDKKENKEKTYDDSKDYLVATEIPFWGNNIGFTNEDRSRLYHFNKKTSEFIPLSDDITDIYGLELNEDKTKAVFISTTFTGKMPLVNEVKILDIKTKTVDLLAKDFSFAYANFIDSENIITVATDMKEYGINENSNIYIINIKEKSFEKIVNDNFDMCMNNSVGTDMRLTGGKGILVKEGFMYFINTEVNSSYIYRIDKNGNLERLNEKSGSIDCIDVSKDGKIYAVALKDSNLQDIYEISMEEENRISFHNDTTEYSLSEIEEINFTNDGIGFIGYVMKPVDYDPNKKYPGVLHVHGGPKTVFGKVFHHEMQFLANNGYFVFFTNPRGSDGRGKEFADIRGKYGEIDFDDLMKFTDAVIKNYPALDEEKLAIMGGSYGGFMTNWAIGHTNRFKAACSQRSISNMTSEFLLTDIGYYFIDDQISATPWNNYEKLWYHSPLKYANKAQTPTLFIHSDEDYRCWIPEGIQMFSALKYHDVPARLVMFKGENHELSRSGKPMHRIRRLKEILEWFDNYLK</sequence>
<dbReference type="AlphaFoldDB" id="A0A0B4RZM1"/>
<comment type="similarity">
    <text evidence="1">Belongs to the peptidase S9C family.</text>
</comment>
<evidence type="ECO:0000256" key="1">
    <source>
        <dbReference type="ARBA" id="ARBA00010040"/>
    </source>
</evidence>
<feature type="coiled-coil region" evidence="4">
    <location>
        <begin position="127"/>
        <end position="156"/>
    </location>
</feature>
<dbReference type="SUPFAM" id="SSF82171">
    <property type="entry name" value="DPP6 N-terminal domain-like"/>
    <property type="match status" value="1"/>
</dbReference>
<evidence type="ECO:0000256" key="4">
    <source>
        <dbReference type="SAM" id="Coils"/>
    </source>
</evidence>
<organism evidence="6 8">
    <name type="scientific">Parvimonas micra</name>
    <dbReference type="NCBI Taxonomy" id="33033"/>
    <lineage>
        <taxon>Bacteria</taxon>
        <taxon>Bacillati</taxon>
        <taxon>Bacillota</taxon>
        <taxon>Tissierellia</taxon>
        <taxon>Tissierellales</taxon>
        <taxon>Peptoniphilaceae</taxon>
        <taxon>Parvimonas</taxon>
    </lineage>
</organism>
<feature type="domain" description="Peptidase S9 prolyl oligopeptidase catalytic" evidence="5">
    <location>
        <begin position="454"/>
        <end position="663"/>
    </location>
</feature>
<dbReference type="GO" id="GO:0006508">
    <property type="term" value="P:proteolysis"/>
    <property type="evidence" value="ECO:0007669"/>
    <property type="project" value="UniProtKB-KW"/>
</dbReference>
<evidence type="ECO:0000256" key="3">
    <source>
        <dbReference type="ARBA" id="ARBA00022801"/>
    </source>
</evidence>
<keyword evidence="3" id="KW-0378">Hydrolase</keyword>
<evidence type="ECO:0000256" key="2">
    <source>
        <dbReference type="ARBA" id="ARBA00022670"/>
    </source>
</evidence>
<dbReference type="RefSeq" id="WP_041953373.1">
    <property type="nucleotide sequence ID" value="NZ_CP009761.1"/>
</dbReference>
<reference evidence="6 8" key="1">
    <citation type="submission" date="2014-10" db="EMBL/GenBank/DDBJ databases">
        <title>Complete genome sequence of Parvimonas micra KCOM 1535 (= ChDC B708).</title>
        <authorList>
            <person name="Kook J.-K."/>
            <person name="Park S.-N."/>
            <person name="Lim Y.K."/>
            <person name="Roh H."/>
        </authorList>
    </citation>
    <scope>NUCLEOTIDE SEQUENCE [LARGE SCALE GENOMIC DNA]</scope>
    <source>
        <strain evidence="6">KCOM 1535</strain>
        <strain evidence="8">KCOM 1535 / ChDC B708</strain>
    </source>
</reference>
<protein>
    <submittedName>
        <fullName evidence="6">Peptidase S9</fullName>
    </submittedName>
    <submittedName>
        <fullName evidence="7">S9 family peptidase</fullName>
    </submittedName>
</protein>
<dbReference type="Gene3D" id="3.40.50.1820">
    <property type="entry name" value="alpha/beta hydrolase"/>
    <property type="match status" value="1"/>
</dbReference>
<reference evidence="7" key="2">
    <citation type="submission" date="2022-07" db="EMBL/GenBank/DDBJ databases">
        <title>Parvimonas micra travels from the subgingival sulcus of the human oral cavity to the colorectal adenocarcinoma.</title>
        <authorList>
            <person name="Conde-Perez K."/>
            <person name="Buetas E."/>
            <person name="Aja-Macaya P."/>
            <person name="Martin-De Arribas E."/>
            <person name="Iglesias-Corras I."/>
            <person name="Trigo-Tasende N."/>
            <person name="Nasser-Ali M."/>
            <person name="Estevez L.S."/>
            <person name="Rumbo-Feal S."/>
            <person name="Otero-Alen B."/>
            <person name="Noguera J.F."/>
            <person name="Concha A."/>
            <person name="Pardinas-Lopez S."/>
            <person name="Carda-Dieguez M."/>
            <person name="Gomez-Randulfe I."/>
            <person name="Martinez-Lago N."/>
            <person name="Ladra S."/>
            <person name="Aparicio L.A."/>
            <person name="Bou G."/>
            <person name="Mira A."/>
            <person name="Vallejo J.A."/>
            <person name="Poza M."/>
        </authorList>
    </citation>
    <scope>NUCLEOTIDE SEQUENCE</scope>
    <source>
        <strain evidence="7">PM79KC-AC-4</strain>
    </source>
</reference>
<dbReference type="Proteomes" id="UP001141458">
    <property type="component" value="Unassembled WGS sequence"/>
</dbReference>
<dbReference type="EMBL" id="CP009761">
    <property type="protein sequence ID" value="AIZ36027.1"/>
    <property type="molecule type" value="Genomic_DNA"/>
</dbReference>
<dbReference type="GO" id="GO:0004252">
    <property type="term" value="F:serine-type endopeptidase activity"/>
    <property type="evidence" value="ECO:0007669"/>
    <property type="project" value="TreeGrafter"/>
</dbReference>
<dbReference type="FunFam" id="3.40.50.1820:FF:000028">
    <property type="entry name" value="S9 family peptidase"/>
    <property type="match status" value="1"/>
</dbReference>
<dbReference type="InterPro" id="IPR029058">
    <property type="entry name" value="AB_hydrolase_fold"/>
</dbReference>
<dbReference type="STRING" id="33033.NW74_00915"/>
<dbReference type="InterPro" id="IPR001375">
    <property type="entry name" value="Peptidase_S9_cat"/>
</dbReference>
<evidence type="ECO:0000259" key="5">
    <source>
        <dbReference type="Pfam" id="PF00326"/>
    </source>
</evidence>
<keyword evidence="8" id="KW-1185">Reference proteome</keyword>
<dbReference type="EMBL" id="JANDZV010000009">
    <property type="protein sequence ID" value="MCZ7408252.1"/>
    <property type="molecule type" value="Genomic_DNA"/>
</dbReference>
<evidence type="ECO:0000313" key="6">
    <source>
        <dbReference type="EMBL" id="AIZ36027.1"/>
    </source>
</evidence>
<evidence type="ECO:0000313" key="8">
    <source>
        <dbReference type="Proteomes" id="UP000031386"/>
    </source>
</evidence>
<gene>
    <name evidence="7" type="ORF">NND69_07805</name>
    <name evidence="6" type="ORF">NW74_00915</name>
</gene>
<accession>A0A0B4RZM1</accession>
<keyword evidence="4" id="KW-0175">Coiled coil</keyword>
<dbReference type="KEGG" id="pmic:NW74_00915"/>
<dbReference type="PANTHER" id="PTHR42776:SF27">
    <property type="entry name" value="DIPEPTIDYL PEPTIDASE FAMILY MEMBER 6"/>
    <property type="match status" value="1"/>
</dbReference>
<dbReference type="SUPFAM" id="SSF53474">
    <property type="entry name" value="alpha/beta-Hydrolases"/>
    <property type="match status" value="1"/>
</dbReference>
<dbReference type="PANTHER" id="PTHR42776">
    <property type="entry name" value="SERINE PEPTIDASE S9 FAMILY MEMBER"/>
    <property type="match status" value="1"/>
</dbReference>
<evidence type="ECO:0000313" key="7">
    <source>
        <dbReference type="EMBL" id="MCZ7408252.1"/>
    </source>
</evidence>
<keyword evidence="2" id="KW-0645">Protease</keyword>
<proteinExistence type="inferred from homology"/>
<dbReference type="OrthoDB" id="108903at2"/>
<dbReference type="Proteomes" id="UP000031386">
    <property type="component" value="Chromosome"/>
</dbReference>